<feature type="domain" description="Peptidase M61 catalytic" evidence="1">
    <location>
        <begin position="277"/>
        <end position="393"/>
    </location>
</feature>
<proteinExistence type="predicted"/>
<organism evidence="3 4">
    <name type="scientific">Immersiella caudata</name>
    <dbReference type="NCBI Taxonomy" id="314043"/>
    <lineage>
        <taxon>Eukaryota</taxon>
        <taxon>Fungi</taxon>
        <taxon>Dikarya</taxon>
        <taxon>Ascomycota</taxon>
        <taxon>Pezizomycotina</taxon>
        <taxon>Sordariomycetes</taxon>
        <taxon>Sordariomycetidae</taxon>
        <taxon>Sordariales</taxon>
        <taxon>Lasiosphaeriaceae</taxon>
        <taxon>Immersiella</taxon>
    </lineage>
</organism>
<keyword evidence="4" id="KW-1185">Reference proteome</keyword>
<reference evidence="3" key="1">
    <citation type="submission" date="2023-06" db="EMBL/GenBank/DDBJ databases">
        <title>Genome-scale phylogeny and comparative genomics of the fungal order Sordariales.</title>
        <authorList>
            <consortium name="Lawrence Berkeley National Laboratory"/>
            <person name="Hensen N."/>
            <person name="Bonometti L."/>
            <person name="Westerberg I."/>
            <person name="Brannstrom I.O."/>
            <person name="Guillou S."/>
            <person name="Cros-Aarteil S."/>
            <person name="Calhoun S."/>
            <person name="Haridas S."/>
            <person name="Kuo A."/>
            <person name="Mondo S."/>
            <person name="Pangilinan J."/>
            <person name="Riley R."/>
            <person name="Labutti K."/>
            <person name="Andreopoulos B."/>
            <person name="Lipzen A."/>
            <person name="Chen C."/>
            <person name="Yanf M."/>
            <person name="Daum C."/>
            <person name="Ng V."/>
            <person name="Clum A."/>
            <person name="Steindorff A."/>
            <person name="Ohm R."/>
            <person name="Martin F."/>
            <person name="Silar P."/>
            <person name="Natvig D."/>
            <person name="Lalanne C."/>
            <person name="Gautier V."/>
            <person name="Ament-Velasquez S.L."/>
            <person name="Kruys A."/>
            <person name="Hutchinson M.I."/>
            <person name="Powell A.J."/>
            <person name="Barry K."/>
            <person name="Miller A.N."/>
            <person name="Grigoriev I.V."/>
            <person name="Debuchy R."/>
            <person name="Gladieux P."/>
            <person name="Thoren M.H."/>
            <person name="Johannesson H."/>
        </authorList>
    </citation>
    <scope>NUCLEOTIDE SEQUENCE</scope>
    <source>
        <strain evidence="3">CBS 606.72</strain>
    </source>
</reference>
<evidence type="ECO:0000313" key="4">
    <source>
        <dbReference type="Proteomes" id="UP001175000"/>
    </source>
</evidence>
<dbReference type="InterPro" id="IPR007963">
    <property type="entry name" value="Peptidase_M61_catalytic"/>
</dbReference>
<dbReference type="Gene3D" id="2.60.40.3650">
    <property type="match status" value="1"/>
</dbReference>
<dbReference type="Pfam" id="PF05299">
    <property type="entry name" value="Peptidase_M61"/>
    <property type="match status" value="1"/>
</dbReference>
<feature type="domain" description="Peptidase M61 N-terminal" evidence="2">
    <location>
        <begin position="7"/>
        <end position="181"/>
    </location>
</feature>
<comment type="caution">
    <text evidence="3">The sequence shown here is derived from an EMBL/GenBank/DDBJ whole genome shotgun (WGS) entry which is preliminary data.</text>
</comment>
<gene>
    <name evidence="3" type="ORF">B0T14DRAFT_532925</name>
</gene>
<dbReference type="Pfam" id="PF17899">
    <property type="entry name" value="Peptidase_M61_N"/>
    <property type="match status" value="1"/>
</dbReference>
<accession>A0AA39XEH3</accession>
<evidence type="ECO:0000313" key="3">
    <source>
        <dbReference type="EMBL" id="KAK0632478.1"/>
    </source>
</evidence>
<evidence type="ECO:0000259" key="1">
    <source>
        <dbReference type="Pfam" id="PF05299"/>
    </source>
</evidence>
<dbReference type="InterPro" id="IPR027268">
    <property type="entry name" value="Peptidase_M4/M1_CTD_sf"/>
</dbReference>
<dbReference type="Gene3D" id="1.10.390.10">
    <property type="entry name" value="Neutral Protease Domain 2"/>
    <property type="match status" value="1"/>
</dbReference>
<sequence>MVQIIQIAVNLTEAYRGLYHTTVEFSVQPGSLATFTTPLWIQETHSGSGPVALIAGLFFSADGKTIPWRRNPRNASQYLVQIPSGVNTISASFDSVLSRDIARHRIILRWEHVLLYPAGRDIRDLRIQPTITIPSSWGYATALENLGRPTDDAGVHGNTCSIRYNPTSVERLEDSPVLVGQYLSRSNITPDGKHILALAPDLAEYRTPAPELLSKLAKLVSQTELALGPRHYDRYWMLITLTDLGYRVGLEHHDSFDGGLPLDGLNVGDQESMDRNMPLISHEYVHSWCGKFRRPAGHNPRDFSTPLDGRLLWVYEGLTQYYGQVLAARSGLLSRDGFFADLAQQTAFLDNQAGREWRSVEDTGTGVSLARNRSEGWSNWLRFADFYPEGLLVWLDVDTNIRVRTGARRSLDHFARSFLGRKGPLVVPFTLDDIVTELDKVCPYDWRSFFQTRIIDVAPQVNKDGLRRAGYEFVYLGEPAVGQHTERATLEAIWNSIGVRVAKDGLLKDVRRGGPADIAKLAPTQTIVKAGDVEFSVQALAGGITRSMERPLRLTLRQEDDTWDVELDYNGGLRYPRIVRRRYVPGEVDLMCEILREVKAA</sequence>
<dbReference type="AlphaFoldDB" id="A0AA39XEH3"/>
<dbReference type="InterPro" id="IPR040756">
    <property type="entry name" value="Peptidase_M61_N"/>
</dbReference>
<name>A0AA39XEH3_9PEZI</name>
<protein>
    <submittedName>
        <fullName evidence="3">Peptidase m61 domain-containing protein</fullName>
    </submittedName>
</protein>
<dbReference type="EMBL" id="JAULSU010000001">
    <property type="protein sequence ID" value="KAK0632478.1"/>
    <property type="molecule type" value="Genomic_DNA"/>
</dbReference>
<evidence type="ECO:0000259" key="2">
    <source>
        <dbReference type="Pfam" id="PF17899"/>
    </source>
</evidence>
<dbReference type="Proteomes" id="UP001175000">
    <property type="component" value="Unassembled WGS sequence"/>
</dbReference>